<feature type="repeat" description="TPR" evidence="8">
    <location>
        <begin position="1001"/>
        <end position="1034"/>
    </location>
</feature>
<feature type="repeat" description="TPR" evidence="8">
    <location>
        <begin position="917"/>
        <end position="950"/>
    </location>
</feature>
<feature type="repeat" description="TPR" evidence="8">
    <location>
        <begin position="458"/>
        <end position="491"/>
    </location>
</feature>
<dbReference type="GO" id="GO:0106274">
    <property type="term" value="F:NAD+-protein-arginine ADP-ribosyltransferase activity"/>
    <property type="evidence" value="ECO:0007669"/>
    <property type="project" value="UniProtKB-EC"/>
</dbReference>
<feature type="repeat" description="TPR" evidence="8">
    <location>
        <begin position="625"/>
        <end position="658"/>
    </location>
</feature>
<dbReference type="Proteomes" id="UP000676336">
    <property type="component" value="Unassembled WGS sequence"/>
</dbReference>
<dbReference type="GO" id="GO:0016779">
    <property type="term" value="F:nucleotidyltransferase activity"/>
    <property type="evidence" value="ECO:0007669"/>
    <property type="project" value="UniProtKB-KW"/>
</dbReference>
<dbReference type="PROSITE" id="PS51996">
    <property type="entry name" value="TR_MART"/>
    <property type="match status" value="1"/>
</dbReference>
<dbReference type="SUPFAM" id="SSF56399">
    <property type="entry name" value="ADP-ribosylation"/>
    <property type="match status" value="1"/>
</dbReference>
<organism evidence="11 13">
    <name type="scientific">Rotaria magnacalcarata</name>
    <dbReference type="NCBI Taxonomy" id="392030"/>
    <lineage>
        <taxon>Eukaryota</taxon>
        <taxon>Metazoa</taxon>
        <taxon>Spiralia</taxon>
        <taxon>Gnathifera</taxon>
        <taxon>Rotifera</taxon>
        <taxon>Eurotatoria</taxon>
        <taxon>Bdelloidea</taxon>
        <taxon>Philodinida</taxon>
        <taxon>Philodinidae</taxon>
        <taxon>Rotaria</taxon>
    </lineage>
</organism>
<feature type="repeat" description="TPR" evidence="8">
    <location>
        <begin position="542"/>
        <end position="575"/>
    </location>
</feature>
<evidence type="ECO:0000256" key="1">
    <source>
        <dbReference type="ARBA" id="ARBA00009558"/>
    </source>
</evidence>
<dbReference type="InterPro" id="IPR011990">
    <property type="entry name" value="TPR-like_helical_dom_sf"/>
</dbReference>
<dbReference type="Pfam" id="PF13424">
    <property type="entry name" value="TPR_12"/>
    <property type="match status" value="8"/>
</dbReference>
<keyword evidence="9" id="KW-0521">NADP</keyword>
<dbReference type="SUPFAM" id="SSF81901">
    <property type="entry name" value="HCP-like"/>
    <property type="match status" value="2"/>
</dbReference>
<keyword evidence="5" id="KW-0677">Repeat</keyword>
<evidence type="ECO:0000256" key="5">
    <source>
        <dbReference type="ARBA" id="ARBA00022737"/>
    </source>
</evidence>
<dbReference type="Gene3D" id="1.25.40.10">
    <property type="entry name" value="Tetratricopeptide repeat domain"/>
    <property type="match status" value="7"/>
</dbReference>
<dbReference type="EMBL" id="CAJOBI010001727">
    <property type="protein sequence ID" value="CAF3896460.1"/>
    <property type="molecule type" value="Genomic_DNA"/>
</dbReference>
<evidence type="ECO:0000256" key="9">
    <source>
        <dbReference type="RuleBase" id="RU361228"/>
    </source>
</evidence>
<dbReference type="Pfam" id="PF10516">
    <property type="entry name" value="SHNi-TPR"/>
    <property type="match status" value="1"/>
</dbReference>
<feature type="repeat" description="TPR" evidence="8">
    <location>
        <begin position="583"/>
        <end position="616"/>
    </location>
</feature>
<feature type="repeat" description="TPR" evidence="8">
    <location>
        <begin position="751"/>
        <end position="784"/>
    </location>
</feature>
<evidence type="ECO:0000256" key="7">
    <source>
        <dbReference type="ARBA" id="ARBA00047597"/>
    </source>
</evidence>
<dbReference type="PROSITE" id="PS50293">
    <property type="entry name" value="TPR_REGION"/>
    <property type="match status" value="4"/>
</dbReference>
<dbReference type="PANTHER" id="PTHR45641:SF1">
    <property type="entry name" value="AAA+ ATPASE DOMAIN-CONTAINING PROTEIN"/>
    <property type="match status" value="1"/>
</dbReference>
<evidence type="ECO:0000256" key="2">
    <source>
        <dbReference type="ARBA" id="ARBA00022676"/>
    </source>
</evidence>
<feature type="repeat" description="TPR" evidence="8">
    <location>
        <begin position="793"/>
        <end position="826"/>
    </location>
</feature>
<feature type="repeat" description="TPR" evidence="8">
    <location>
        <begin position="835"/>
        <end position="868"/>
    </location>
</feature>
<feature type="repeat" description="TPR" evidence="8">
    <location>
        <begin position="875"/>
        <end position="908"/>
    </location>
</feature>
<evidence type="ECO:0000313" key="13">
    <source>
        <dbReference type="Proteomes" id="UP000663824"/>
    </source>
</evidence>
<evidence type="ECO:0000256" key="3">
    <source>
        <dbReference type="ARBA" id="ARBA00022679"/>
    </source>
</evidence>
<comment type="similarity">
    <text evidence="1 9">Belongs to the Arg-specific ADP-ribosyltransferase family.</text>
</comment>
<evidence type="ECO:0000313" key="12">
    <source>
        <dbReference type="EMBL" id="CAF3896460.1"/>
    </source>
</evidence>
<keyword evidence="2 9" id="KW-0328">Glycosyltransferase</keyword>
<dbReference type="Proteomes" id="UP000663824">
    <property type="component" value="Unassembled WGS sequence"/>
</dbReference>
<evidence type="ECO:0000313" key="11">
    <source>
        <dbReference type="EMBL" id="CAF2006670.1"/>
    </source>
</evidence>
<keyword evidence="3 9" id="KW-0808">Transferase</keyword>
<dbReference type="InterPro" id="IPR000768">
    <property type="entry name" value="ART"/>
</dbReference>
<keyword evidence="6 8" id="KW-0802">TPR repeat</keyword>
<feature type="repeat" description="TPR" evidence="8">
    <location>
        <begin position="1323"/>
        <end position="1356"/>
    </location>
</feature>
<dbReference type="Gene3D" id="3.90.176.10">
    <property type="entry name" value="Toxin ADP-ribosyltransferase, Chain A, domain 1"/>
    <property type="match status" value="1"/>
</dbReference>
<dbReference type="Pfam" id="PF13181">
    <property type="entry name" value="TPR_8"/>
    <property type="match status" value="2"/>
</dbReference>
<protein>
    <recommendedName>
        <fullName evidence="9">NAD(P)(+)--arginine ADP-ribosyltransferase</fullName>
        <ecNumber evidence="9">2.4.2.31</ecNumber>
    </recommendedName>
    <alternativeName>
        <fullName evidence="9">Mono(ADP-ribosyl)transferase</fullName>
    </alternativeName>
</protein>
<dbReference type="SUPFAM" id="SSF48452">
    <property type="entry name" value="TPR-like"/>
    <property type="match status" value="2"/>
</dbReference>
<evidence type="ECO:0000256" key="4">
    <source>
        <dbReference type="ARBA" id="ARBA00022695"/>
    </source>
</evidence>
<dbReference type="PANTHER" id="PTHR45641">
    <property type="entry name" value="TETRATRICOPEPTIDE REPEAT PROTEIN (AFU_ORTHOLOGUE AFUA_6G03870)"/>
    <property type="match status" value="1"/>
</dbReference>
<reference evidence="11" key="1">
    <citation type="submission" date="2021-02" db="EMBL/GenBank/DDBJ databases">
        <authorList>
            <person name="Nowell W R."/>
        </authorList>
    </citation>
    <scope>NUCLEOTIDE SEQUENCE</scope>
</reference>
<evidence type="ECO:0000259" key="10">
    <source>
        <dbReference type="Pfam" id="PF10516"/>
    </source>
</evidence>
<proteinExistence type="inferred from homology"/>
<evidence type="ECO:0000256" key="8">
    <source>
        <dbReference type="PROSITE-ProRule" id="PRU00339"/>
    </source>
</evidence>
<feature type="domain" description="Tetratricopeptide SHNi-TPR" evidence="10">
    <location>
        <begin position="795"/>
        <end position="830"/>
    </location>
</feature>
<dbReference type="EC" id="2.4.2.31" evidence="9"/>
<keyword evidence="9" id="KW-0520">NAD</keyword>
<gene>
    <name evidence="11" type="ORF">MBJ925_LOCUS8491</name>
    <name evidence="12" type="ORF">SMN809_LOCUS6402</name>
</gene>
<accession>A0A816MTN2</accession>
<keyword evidence="4" id="KW-0548">Nucleotidyltransferase</keyword>
<name>A0A816MTN2_9BILA</name>
<dbReference type="Pfam" id="PF01129">
    <property type="entry name" value="ART"/>
    <property type="match status" value="1"/>
</dbReference>
<feature type="repeat" description="TPR" evidence="8">
    <location>
        <begin position="1249"/>
        <end position="1282"/>
    </location>
</feature>
<dbReference type="PROSITE" id="PS50005">
    <property type="entry name" value="TPR"/>
    <property type="match status" value="14"/>
</dbReference>
<comment type="caution">
    <text evidence="11">The sequence shown here is derived from an EMBL/GenBank/DDBJ whole genome shotgun (WGS) entry which is preliminary data.</text>
</comment>
<sequence>MTESLTINTNCSIRQSNFSLTEEYHLVNDENFEELSIIWLHSDIFKADDCLGMMSALRFIINDLHTFDNITECKNYISSIRTDEKIIFIVSGQLGEKIIPDIYESPKIVSIYIFCRNKTKHETWSKEYEAKIQGVFNDKSLLYSKLISDVKLQLRNFLSISVLSENVEQKSIIDLNRQSVSFLWFQLLIGILIHLKHDENAKDEMVNACRKQYKGNSCRTEQIEKFSSEYNPNKAIEWYCKDSFVYRLLNRALRTENIDVIYKFRFFITDLHFQLRPLDRQCSNQPTKVYRSQKMSINEIKILEENQNGLISINNFFSTSKNYVTAEGFVDSGTYDYPKVVFTINIDSSIGNDQVFATIEDVSDFSQEEEILFTIGTVFRVDSVEQVTDTYWSVELSLDKKINVELKHLIDNFEEMIGEKLTVAHLGNALFFMGDYNRAEKYNRVLLGQLPPKHDYILLVNINIGDAYLNRGDYPMASEFYDKALSIATDLQPNPHIYLALTYSSIGLLNDKLSKYDEGIECLTKARDIKLKYISSDNRDMICIYNNLAMIYRHKADYRNSLEYYKKIIHIKSSFYDLDPTLASMYNNIALVYTELNDNDEALSNYMKALEIELKLLPSNHDKIGTTYNNIGLLYRNKLHYNEALSNYEKAREIFLNNLGKDHLNIASVDHNIGDIYYKIGQFDKAFDYFKEAIDIQSKLLSENHVDLAKSFNSMAAIYCQKENYAEALDYCKKAHDIQTNCLPKNHPDLAATYINYGTINLKSNKYSEALKYYEDSLEIMLTLYKDDHCDLQSTYDAIGEIYLSIENYEKSIEYYEKALKIQLKMLPQTENEVRLTFSCLGSAYSKQGNYSESIKNFEKALQIRSKSENQLETASIFSSMGFNYQNQRNYSEALRYYEKTIEIHSNLLTTFYRSQAVTNNNIGNVYFNQNKYPEALEYFKISLNMQIKYFETNYSDQIHSYYKIGHTYRKLKEYDNAIINYKKALEIQTNYLSLNDDKFAKTFYYIGYTFYEQENSVDALDYFNKALEIQLKYTDIHSEDLSITYNNIAGVYSRDKNYDKAIFNANESMKYCPKNHELSIASYDIIGIIYLEQKQFHNALDAYSEKINIMKDISYENRLELSKTYHNIGMIHFYESNNDLALANFQQELDIELEILESTHPNLAVTYHHIARVYGKKQNSKKKLEYFHKELNIRLTTPQLNYSDLAANYHNLSLTYYELLDFIDAFKMNEEALKIVCEHLSNDYKFLITLYCDAGAMHFTEKDYDKSLEIYEKAIEIGLNYLSVDDVNLENIYEILDEIYYKKNDLIDLSSKNISQTKQFTSLTYYTIGNIFNKMNNYERALAFYQNAHQIELQMLSTNRLYIEKYQDSIEQAKQNLHWSN</sequence>
<dbReference type="EMBL" id="CAJNRE010003157">
    <property type="protein sequence ID" value="CAF2006670.1"/>
    <property type="molecule type" value="Genomic_DNA"/>
</dbReference>
<evidence type="ECO:0000256" key="6">
    <source>
        <dbReference type="ARBA" id="ARBA00022803"/>
    </source>
</evidence>
<dbReference type="SMART" id="SM00028">
    <property type="entry name" value="TPR"/>
    <property type="match status" value="19"/>
</dbReference>
<dbReference type="InterPro" id="IPR019544">
    <property type="entry name" value="Tetratricopeptide_SHNi-TPR_dom"/>
</dbReference>
<comment type="catalytic activity">
    <reaction evidence="7 9">
        <text>L-arginyl-[protein] + NAD(+) = N(omega)-(ADP-D-ribosyl)-L-arginyl-[protein] + nicotinamide + H(+)</text>
        <dbReference type="Rhea" id="RHEA:19149"/>
        <dbReference type="Rhea" id="RHEA-COMP:10532"/>
        <dbReference type="Rhea" id="RHEA-COMP:15087"/>
        <dbReference type="ChEBI" id="CHEBI:15378"/>
        <dbReference type="ChEBI" id="CHEBI:17154"/>
        <dbReference type="ChEBI" id="CHEBI:29965"/>
        <dbReference type="ChEBI" id="CHEBI:57540"/>
        <dbReference type="ChEBI" id="CHEBI:142554"/>
        <dbReference type="EC" id="2.4.2.31"/>
    </reaction>
</comment>
<feature type="repeat" description="TPR" evidence="8">
    <location>
        <begin position="959"/>
        <end position="992"/>
    </location>
</feature>
<feature type="repeat" description="TPR" evidence="8">
    <location>
        <begin position="667"/>
        <end position="700"/>
    </location>
</feature>
<dbReference type="InterPro" id="IPR019734">
    <property type="entry name" value="TPR_rpt"/>
</dbReference>